<accession>A0A564YC02</accession>
<proteinExistence type="predicted"/>
<keyword evidence="1" id="KW-0812">Transmembrane</keyword>
<name>A0A564YC02_HYMDI</name>
<evidence type="ECO:0000256" key="1">
    <source>
        <dbReference type="SAM" id="Phobius"/>
    </source>
</evidence>
<evidence type="ECO:0000313" key="2">
    <source>
        <dbReference type="EMBL" id="VUZ44113.1"/>
    </source>
</evidence>
<keyword evidence="1" id="KW-0472">Membrane</keyword>
<reference evidence="2 3" key="1">
    <citation type="submission" date="2019-07" db="EMBL/GenBank/DDBJ databases">
        <authorList>
            <person name="Jastrzebski P J."/>
            <person name="Paukszto L."/>
            <person name="Jastrzebski P J."/>
        </authorList>
    </citation>
    <scope>NUCLEOTIDE SEQUENCE [LARGE SCALE GENOMIC DNA]</scope>
    <source>
        <strain evidence="2 3">WMS-il1</strain>
    </source>
</reference>
<dbReference type="Proteomes" id="UP000321570">
    <property type="component" value="Unassembled WGS sequence"/>
</dbReference>
<protein>
    <submittedName>
        <fullName evidence="2">Uncharacterized protein</fullName>
    </submittedName>
</protein>
<keyword evidence="3" id="KW-1185">Reference proteome</keyword>
<gene>
    <name evidence="2" type="ORF">WMSIL1_LOCUS4560</name>
</gene>
<dbReference type="EMBL" id="CABIJS010000123">
    <property type="protein sequence ID" value="VUZ44113.1"/>
    <property type="molecule type" value="Genomic_DNA"/>
</dbReference>
<organism evidence="2 3">
    <name type="scientific">Hymenolepis diminuta</name>
    <name type="common">Rat tapeworm</name>
    <dbReference type="NCBI Taxonomy" id="6216"/>
    <lineage>
        <taxon>Eukaryota</taxon>
        <taxon>Metazoa</taxon>
        <taxon>Spiralia</taxon>
        <taxon>Lophotrochozoa</taxon>
        <taxon>Platyhelminthes</taxon>
        <taxon>Cestoda</taxon>
        <taxon>Eucestoda</taxon>
        <taxon>Cyclophyllidea</taxon>
        <taxon>Hymenolepididae</taxon>
        <taxon>Hymenolepis</taxon>
    </lineage>
</organism>
<dbReference type="AlphaFoldDB" id="A0A564YC02"/>
<sequence>MDNARNLCRFLQGNSNLPTAVVSFFQILGRRRSQNSSSRSSSIDWGTVFLIATAILPLIFGSKLKDGAVVLIFLSKLEGIHRICLEHCWPNVSSALRLETLNPPNN</sequence>
<feature type="transmembrane region" description="Helical" evidence="1">
    <location>
        <begin position="42"/>
        <end position="60"/>
    </location>
</feature>
<evidence type="ECO:0000313" key="3">
    <source>
        <dbReference type="Proteomes" id="UP000321570"/>
    </source>
</evidence>
<keyword evidence="1" id="KW-1133">Transmembrane helix</keyword>